<accession>A0ABQ5DZN2</accession>
<dbReference type="Gene3D" id="3.30.420.10">
    <property type="entry name" value="Ribonuclease H-like superfamily/Ribonuclease H"/>
    <property type="match status" value="1"/>
</dbReference>
<evidence type="ECO:0000313" key="1">
    <source>
        <dbReference type="EMBL" id="GJT44392.1"/>
    </source>
</evidence>
<dbReference type="Proteomes" id="UP001151760">
    <property type="component" value="Unassembled WGS sequence"/>
</dbReference>
<keyword evidence="2" id="KW-1185">Reference proteome</keyword>
<organism evidence="1 2">
    <name type="scientific">Tanacetum coccineum</name>
    <dbReference type="NCBI Taxonomy" id="301880"/>
    <lineage>
        <taxon>Eukaryota</taxon>
        <taxon>Viridiplantae</taxon>
        <taxon>Streptophyta</taxon>
        <taxon>Embryophyta</taxon>
        <taxon>Tracheophyta</taxon>
        <taxon>Spermatophyta</taxon>
        <taxon>Magnoliopsida</taxon>
        <taxon>eudicotyledons</taxon>
        <taxon>Gunneridae</taxon>
        <taxon>Pentapetalae</taxon>
        <taxon>asterids</taxon>
        <taxon>campanulids</taxon>
        <taxon>Asterales</taxon>
        <taxon>Asteraceae</taxon>
        <taxon>Asteroideae</taxon>
        <taxon>Anthemideae</taxon>
        <taxon>Anthemidinae</taxon>
        <taxon>Tanacetum</taxon>
    </lineage>
</organism>
<name>A0ABQ5DZN2_9ASTR</name>
<evidence type="ECO:0000313" key="2">
    <source>
        <dbReference type="Proteomes" id="UP001151760"/>
    </source>
</evidence>
<reference evidence="1" key="1">
    <citation type="journal article" date="2022" name="Int. J. Mol. Sci.">
        <title>Draft Genome of Tanacetum Coccineum: Genomic Comparison of Closely Related Tanacetum-Family Plants.</title>
        <authorList>
            <person name="Yamashiro T."/>
            <person name="Shiraishi A."/>
            <person name="Nakayama K."/>
            <person name="Satake H."/>
        </authorList>
    </citation>
    <scope>NUCLEOTIDE SEQUENCE</scope>
</reference>
<protein>
    <submittedName>
        <fullName evidence="1">Uncharacterized protein</fullName>
    </submittedName>
</protein>
<proteinExistence type="predicted"/>
<dbReference type="InterPro" id="IPR036397">
    <property type="entry name" value="RNaseH_sf"/>
</dbReference>
<comment type="caution">
    <text evidence="1">The sequence shown here is derived from an EMBL/GenBank/DDBJ whole genome shotgun (WGS) entry which is preliminary data.</text>
</comment>
<reference evidence="1" key="2">
    <citation type="submission" date="2022-01" db="EMBL/GenBank/DDBJ databases">
        <authorList>
            <person name="Yamashiro T."/>
            <person name="Shiraishi A."/>
            <person name="Satake H."/>
            <person name="Nakayama K."/>
        </authorList>
    </citation>
    <scope>NUCLEOTIDE SEQUENCE</scope>
</reference>
<gene>
    <name evidence="1" type="ORF">Tco_0953107</name>
</gene>
<sequence>MPRVFLAQISAKKEEDKSERKQIEDVPIVRDFPEVFPEDLPEVVAVPQFWLPEEVKNFVDTVMRHTRIVARHGIPASIICDRDGEFHLNLMELIAQSYGYILA</sequence>
<dbReference type="EMBL" id="BQNB010015809">
    <property type="protein sequence ID" value="GJT44392.1"/>
    <property type="molecule type" value="Genomic_DNA"/>
</dbReference>